<proteinExistence type="predicted"/>
<feature type="signal peptide" evidence="1">
    <location>
        <begin position="1"/>
        <end position="20"/>
    </location>
</feature>
<dbReference type="Pfam" id="PF13149">
    <property type="entry name" value="Mfa_like_1"/>
    <property type="match status" value="1"/>
</dbReference>
<keyword evidence="1" id="KW-0732">Signal</keyword>
<protein>
    <recommendedName>
        <fullName evidence="4">Fimbrillin family protein</fullName>
    </recommendedName>
</protein>
<evidence type="ECO:0000313" key="3">
    <source>
        <dbReference type="Proteomes" id="UP001055114"/>
    </source>
</evidence>
<organism evidence="2 3">
    <name type="scientific">Parabacteroides merdae</name>
    <dbReference type="NCBI Taxonomy" id="46503"/>
    <lineage>
        <taxon>Bacteria</taxon>
        <taxon>Pseudomonadati</taxon>
        <taxon>Bacteroidota</taxon>
        <taxon>Bacteroidia</taxon>
        <taxon>Bacteroidales</taxon>
        <taxon>Tannerellaceae</taxon>
        <taxon>Parabacteroides</taxon>
    </lineage>
</organism>
<feature type="chain" id="PRO_5041414104" description="Fimbrillin family protein" evidence="1">
    <location>
        <begin position="21"/>
        <end position="318"/>
    </location>
</feature>
<dbReference type="PROSITE" id="PS51257">
    <property type="entry name" value="PROKAR_LIPOPROTEIN"/>
    <property type="match status" value="1"/>
</dbReference>
<evidence type="ECO:0008006" key="4">
    <source>
        <dbReference type="Google" id="ProtNLM"/>
    </source>
</evidence>
<comment type="caution">
    <text evidence="2">The sequence shown here is derived from an EMBL/GenBank/DDBJ whole genome shotgun (WGS) entry which is preliminary data.</text>
</comment>
<dbReference type="InterPro" id="IPR025049">
    <property type="entry name" value="Mfa-like_1"/>
</dbReference>
<name>A0AA37KDJ0_9BACT</name>
<dbReference type="AlphaFoldDB" id="A0AA37KDJ0"/>
<sequence length="318" mass="35383">MKKQLLLSLLGVGLVLGACSDDKDPVVYPNDGNLSITTSIFSNVNNYAFANNEKIGLFVTENETGEWYKTNPYSNVMATSVGIGKLRWDFSQVVPLNDNPALVFAYYPYDADVVNPYSIPIQIDREDKMVDYMYGSNRQTQKVTRDNPNADLIMNHALSMIQFDISIDKNQPYHGTGIIEDARIVALDNDGKLIQNKDLVQSGYLNCITGYIEPLHWGSIKIIDLIGKSFHGNFSGRYPVCMVAPTYRMSHTAFMINVDGREFYLPLPEGTTWAKNTKNRYVITLSGMELKFDGNSVIVEDWTDGGTSGGEFGGGGDF</sequence>
<dbReference type="EMBL" id="BQNZ01000003">
    <property type="protein sequence ID" value="GKH73330.1"/>
    <property type="molecule type" value="Genomic_DNA"/>
</dbReference>
<evidence type="ECO:0000256" key="1">
    <source>
        <dbReference type="SAM" id="SignalP"/>
    </source>
</evidence>
<dbReference type="Gene3D" id="2.60.40.2620">
    <property type="entry name" value="Fimbrillin-like"/>
    <property type="match status" value="1"/>
</dbReference>
<dbReference type="Gene3D" id="2.60.40.2630">
    <property type="match status" value="1"/>
</dbReference>
<accession>A0AA37KDJ0</accession>
<dbReference type="Proteomes" id="UP001055114">
    <property type="component" value="Unassembled WGS sequence"/>
</dbReference>
<gene>
    <name evidence="2" type="ORF">CE91St3_31930</name>
</gene>
<reference evidence="2" key="1">
    <citation type="submission" date="2022-01" db="EMBL/GenBank/DDBJ databases">
        <title>Novel bile acid biosynthetic pathways are enriched in the microbiome of centenarians.</title>
        <authorList>
            <person name="Sato Y."/>
            <person name="Atarashi K."/>
            <person name="Plichta R.D."/>
            <person name="Arai Y."/>
            <person name="Sasajima S."/>
            <person name="Kearney M.S."/>
            <person name="Suda W."/>
            <person name="Takeshita K."/>
            <person name="Sasaki T."/>
            <person name="Okamoto S."/>
            <person name="Skelly N.A."/>
            <person name="Okamura Y."/>
            <person name="Vlamakis H."/>
            <person name="Li Y."/>
            <person name="Tanoue T."/>
            <person name="Takei H."/>
            <person name="Nittono H."/>
            <person name="Narushima S."/>
            <person name="Irie J."/>
            <person name="Itoh H."/>
            <person name="Moriya K."/>
            <person name="Sugiura Y."/>
            <person name="Suematsu M."/>
            <person name="Moritoki N."/>
            <person name="Shibata S."/>
            <person name="Littman R.D."/>
            <person name="Fischbach A.M."/>
            <person name="Uwamino Y."/>
            <person name="Inoue T."/>
            <person name="Honda A."/>
            <person name="Hattori M."/>
            <person name="Murai T."/>
            <person name="Xavier J.R."/>
            <person name="Hirose N."/>
            <person name="Honda K."/>
        </authorList>
    </citation>
    <scope>NUCLEOTIDE SEQUENCE</scope>
    <source>
        <strain evidence="2">CE91-St3</strain>
    </source>
</reference>
<dbReference type="RefSeq" id="WP_122298303.1">
    <property type="nucleotide sequence ID" value="NZ_BQNZ01000003.1"/>
</dbReference>
<dbReference type="InterPro" id="IPR042278">
    <property type="entry name" value="Mfa-like_1_N"/>
</dbReference>
<dbReference type="CDD" id="cd13120">
    <property type="entry name" value="BF2867_like_N"/>
    <property type="match status" value="1"/>
</dbReference>
<evidence type="ECO:0000313" key="2">
    <source>
        <dbReference type="EMBL" id="GKH73330.1"/>
    </source>
</evidence>